<dbReference type="CDD" id="cd00609">
    <property type="entry name" value="AAT_like"/>
    <property type="match status" value="1"/>
</dbReference>
<dbReference type="RefSeq" id="WP_058636347.1">
    <property type="nucleotide sequence ID" value="NZ_LDPZ01000055.1"/>
</dbReference>
<protein>
    <submittedName>
        <fullName evidence="7">GntR family transcriptional regulator</fullName>
    </submittedName>
</protein>
<dbReference type="OrthoDB" id="9794015at2"/>
<reference evidence="7 8" key="1">
    <citation type="journal article" date="2016" name="Front. Microbiol.">
        <title>Genomic Resource of Rice Seed Associated Bacteria.</title>
        <authorList>
            <person name="Midha S."/>
            <person name="Bansal K."/>
            <person name="Sharma S."/>
            <person name="Kumar N."/>
            <person name="Patil P.P."/>
            <person name="Chaudhry V."/>
            <person name="Patil P.B."/>
        </authorList>
    </citation>
    <scope>NUCLEOTIDE SEQUENCE [LARGE SCALE GENOMIC DNA]</scope>
    <source>
        <strain evidence="7 8">NS226</strain>
    </source>
</reference>
<organism evidence="7 8">
    <name type="scientific">Aureimonas ureilytica</name>
    <dbReference type="NCBI Taxonomy" id="401562"/>
    <lineage>
        <taxon>Bacteria</taxon>
        <taxon>Pseudomonadati</taxon>
        <taxon>Pseudomonadota</taxon>
        <taxon>Alphaproteobacteria</taxon>
        <taxon>Hyphomicrobiales</taxon>
        <taxon>Aurantimonadaceae</taxon>
        <taxon>Aureimonas</taxon>
    </lineage>
</organism>
<evidence type="ECO:0000256" key="5">
    <source>
        <dbReference type="ARBA" id="ARBA00023163"/>
    </source>
</evidence>
<dbReference type="InterPro" id="IPR036390">
    <property type="entry name" value="WH_DNA-bd_sf"/>
</dbReference>
<dbReference type="InterPro" id="IPR036388">
    <property type="entry name" value="WH-like_DNA-bd_sf"/>
</dbReference>
<name>A0A175R3W3_9HYPH</name>
<evidence type="ECO:0000256" key="1">
    <source>
        <dbReference type="ARBA" id="ARBA00005384"/>
    </source>
</evidence>
<dbReference type="Gene3D" id="3.90.1150.10">
    <property type="entry name" value="Aspartate Aminotransferase, domain 1"/>
    <property type="match status" value="1"/>
</dbReference>
<dbReference type="InterPro" id="IPR000524">
    <property type="entry name" value="Tscrpt_reg_HTH_GntR"/>
</dbReference>
<keyword evidence="5" id="KW-0804">Transcription</keyword>
<dbReference type="Pfam" id="PF00392">
    <property type="entry name" value="GntR"/>
    <property type="match status" value="1"/>
</dbReference>
<dbReference type="PANTHER" id="PTHR46577:SF1">
    <property type="entry name" value="HTH-TYPE TRANSCRIPTIONAL REGULATORY PROTEIN GABR"/>
    <property type="match status" value="1"/>
</dbReference>
<dbReference type="SMART" id="SM00345">
    <property type="entry name" value="HTH_GNTR"/>
    <property type="match status" value="1"/>
</dbReference>
<keyword evidence="4" id="KW-0238">DNA-binding</keyword>
<comment type="caution">
    <text evidence="7">The sequence shown here is derived from an EMBL/GenBank/DDBJ whole genome shotgun (WGS) entry which is preliminary data.</text>
</comment>
<dbReference type="SUPFAM" id="SSF53383">
    <property type="entry name" value="PLP-dependent transferases"/>
    <property type="match status" value="1"/>
</dbReference>
<dbReference type="GO" id="GO:0003677">
    <property type="term" value="F:DNA binding"/>
    <property type="evidence" value="ECO:0007669"/>
    <property type="project" value="UniProtKB-KW"/>
</dbReference>
<gene>
    <name evidence="7" type="ORF">NS226_19270</name>
</gene>
<dbReference type="InterPro" id="IPR004839">
    <property type="entry name" value="Aminotransferase_I/II_large"/>
</dbReference>
<dbReference type="GO" id="GO:0030170">
    <property type="term" value="F:pyridoxal phosphate binding"/>
    <property type="evidence" value="ECO:0007669"/>
    <property type="project" value="InterPro"/>
</dbReference>
<dbReference type="InterPro" id="IPR051446">
    <property type="entry name" value="HTH_trans_reg/aminotransferase"/>
</dbReference>
<dbReference type="Pfam" id="PF00155">
    <property type="entry name" value="Aminotran_1_2"/>
    <property type="match status" value="1"/>
</dbReference>
<feature type="domain" description="HTH gntR-type" evidence="6">
    <location>
        <begin position="13"/>
        <end position="81"/>
    </location>
</feature>
<dbReference type="PROSITE" id="PS50949">
    <property type="entry name" value="HTH_GNTR"/>
    <property type="match status" value="1"/>
</dbReference>
<keyword evidence="3" id="KW-0805">Transcription regulation</keyword>
<dbReference type="AlphaFoldDB" id="A0A175R3W3"/>
<keyword evidence="2" id="KW-0663">Pyridoxal phosphate</keyword>
<dbReference type="InterPro" id="IPR015424">
    <property type="entry name" value="PyrdxlP-dep_Trfase"/>
</dbReference>
<dbReference type="Gene3D" id="3.40.640.10">
    <property type="entry name" value="Type I PLP-dependent aspartate aminotransferase-like (Major domain)"/>
    <property type="match status" value="1"/>
</dbReference>
<dbReference type="InterPro" id="IPR015422">
    <property type="entry name" value="PyrdxlP-dep_Trfase_small"/>
</dbReference>
<evidence type="ECO:0000256" key="2">
    <source>
        <dbReference type="ARBA" id="ARBA00022898"/>
    </source>
</evidence>
<evidence type="ECO:0000256" key="3">
    <source>
        <dbReference type="ARBA" id="ARBA00023015"/>
    </source>
</evidence>
<evidence type="ECO:0000313" key="7">
    <source>
        <dbReference type="EMBL" id="KTQ85579.1"/>
    </source>
</evidence>
<accession>A0A175R3W3</accession>
<dbReference type="GO" id="GO:0003700">
    <property type="term" value="F:DNA-binding transcription factor activity"/>
    <property type="evidence" value="ECO:0007669"/>
    <property type="project" value="InterPro"/>
</dbReference>
<dbReference type="InterPro" id="IPR015421">
    <property type="entry name" value="PyrdxlP-dep_Trfase_major"/>
</dbReference>
<dbReference type="PATRIC" id="fig|401562.3.peg.3968"/>
<dbReference type="PANTHER" id="PTHR46577">
    <property type="entry name" value="HTH-TYPE TRANSCRIPTIONAL REGULATORY PROTEIN GABR"/>
    <property type="match status" value="1"/>
</dbReference>
<evidence type="ECO:0000259" key="6">
    <source>
        <dbReference type="PROSITE" id="PS50949"/>
    </source>
</evidence>
<proteinExistence type="inferred from homology"/>
<dbReference type="SUPFAM" id="SSF46785">
    <property type="entry name" value="Winged helix' DNA-binding domain"/>
    <property type="match status" value="1"/>
</dbReference>
<comment type="similarity">
    <text evidence="1">In the C-terminal section; belongs to the class-I pyridoxal-phosphate-dependent aminotransferase family.</text>
</comment>
<dbReference type="CDD" id="cd07377">
    <property type="entry name" value="WHTH_GntR"/>
    <property type="match status" value="1"/>
</dbReference>
<sequence length="471" mass="51339">MTSFLPSPLDGHSPYYVRLADAFEAAMADGRLPSGDKLPPQRHLAFDLGVTVGTVGRAYALLRERGLVSGEIGRGTYVLDQRHAADQPPRDNFAFAYTGTRSIDSPAGKLRFDTAAAPDIGQSERIGATLADVARDMSIEVASYSRSTPPHWRTAGARWLARNGWAPDAETVVPTHGAVSAALSVITAMSAPGDRIVFEKLTFSPIARSARLAGRRTVGVEIDSGGMVPEDFERVCAQQHPKLAFLMPTLHNPTLAILSEDRRRQIAEIARRYGVWLIEDDLYGSMSDDPTPLVAEFAPDRTFVVSSLSKCVAAGLRVGWVACPPHLAQRITVTHRLLTGGISFVLAEAGARLVLSGTADELRRRSMAEIEARHRIVSEILAGADVTTHPFAPFVWLKLPDPWLSGTFKAAAARRDILIDDEDEYKPERMEHNYYRARISYSSGDRALIATGMTELRSLLDSGMAGYDGET</sequence>
<evidence type="ECO:0000313" key="8">
    <source>
        <dbReference type="Proteomes" id="UP000078272"/>
    </source>
</evidence>
<dbReference type="Proteomes" id="UP000078272">
    <property type="component" value="Unassembled WGS sequence"/>
</dbReference>
<evidence type="ECO:0000256" key="4">
    <source>
        <dbReference type="ARBA" id="ARBA00023125"/>
    </source>
</evidence>
<dbReference type="EMBL" id="LDPZ01000055">
    <property type="protein sequence ID" value="KTQ85579.1"/>
    <property type="molecule type" value="Genomic_DNA"/>
</dbReference>
<dbReference type="Gene3D" id="1.10.10.10">
    <property type="entry name" value="Winged helix-like DNA-binding domain superfamily/Winged helix DNA-binding domain"/>
    <property type="match status" value="1"/>
</dbReference>